<comment type="caution">
    <text evidence="1">The sequence shown here is derived from an EMBL/GenBank/DDBJ whole genome shotgun (WGS) entry which is preliminary data.</text>
</comment>
<name>A0ABT3J881_9RHOB</name>
<gene>
    <name evidence="1" type="ORF">OM960_20395</name>
</gene>
<dbReference type="Proteomes" id="UP001207582">
    <property type="component" value="Unassembled WGS sequence"/>
</dbReference>
<accession>A0ABT3J881</accession>
<organism evidence="1 2">
    <name type="scientific">Defluviimonas salinarum</name>
    <dbReference type="NCBI Taxonomy" id="2992147"/>
    <lineage>
        <taxon>Bacteria</taxon>
        <taxon>Pseudomonadati</taxon>
        <taxon>Pseudomonadota</taxon>
        <taxon>Alphaproteobacteria</taxon>
        <taxon>Rhodobacterales</taxon>
        <taxon>Paracoccaceae</taxon>
        <taxon>Albidovulum</taxon>
    </lineage>
</organism>
<sequence length="353" mass="38622">MTADPSRALILAIPGRAGQDILPGSAIVCAADADRNPVVDTHGRVTAWFEGNAYDAVNLRDFIDRTRCAAGRMVQDYPTVAVRSVPAAEIRILADFDLERGIVTRIRDEHALAEQSGEDPARLVAPRDMRATTDREKIRAAMEIPGGRMAARDPIAWQAGDGRVILAGSDGAGTRMYHPADRDLPEVIGGLDEADLRRILGSDHRRNIEEHMLDVLGAPLLVTASGSWHEIRDSAQAEIAETLSRTAVAMFWENQRRRFPEDMPHRWMILAGRNLKGRLTAPALFAAMPEGSGMQIEATGLGTDCHVTGHQNRNAWPEYGAEIEAIARQEGLVMRPNHMGREIAEPEEGPSPS</sequence>
<proteinExistence type="predicted"/>
<dbReference type="EMBL" id="JAPDOG010000027">
    <property type="protein sequence ID" value="MCW3783897.1"/>
    <property type="molecule type" value="Genomic_DNA"/>
</dbReference>
<keyword evidence="2" id="KW-1185">Reference proteome</keyword>
<evidence type="ECO:0000313" key="1">
    <source>
        <dbReference type="EMBL" id="MCW3783897.1"/>
    </source>
</evidence>
<dbReference type="RefSeq" id="WP_264773276.1">
    <property type="nucleotide sequence ID" value="NZ_JAPDOG010000027.1"/>
</dbReference>
<protein>
    <submittedName>
        <fullName evidence="1">Uncharacterized protein</fullName>
    </submittedName>
</protein>
<evidence type="ECO:0000313" key="2">
    <source>
        <dbReference type="Proteomes" id="UP001207582"/>
    </source>
</evidence>
<reference evidence="1 2" key="1">
    <citation type="submission" date="2022-10" db="EMBL/GenBank/DDBJ databases">
        <title>Defluviimonas sp. CAU 1641 isolated from mud.</title>
        <authorList>
            <person name="Kim W."/>
        </authorList>
    </citation>
    <scope>NUCLEOTIDE SEQUENCE [LARGE SCALE GENOMIC DNA]</scope>
    <source>
        <strain evidence="1 2">CAU 1641</strain>
    </source>
</reference>